<organism evidence="5 6">
    <name type="scientific">Brachybacterium massiliense</name>
    <dbReference type="NCBI Taxonomy" id="1755098"/>
    <lineage>
        <taxon>Bacteria</taxon>
        <taxon>Bacillati</taxon>
        <taxon>Actinomycetota</taxon>
        <taxon>Actinomycetes</taxon>
        <taxon>Micrococcales</taxon>
        <taxon>Dermabacteraceae</taxon>
        <taxon>Brachybacterium</taxon>
    </lineage>
</organism>
<dbReference type="Proteomes" id="UP000742460">
    <property type="component" value="Unassembled WGS sequence"/>
</dbReference>
<keyword evidence="3" id="KW-0533">Nickel</keyword>
<evidence type="ECO:0000256" key="4">
    <source>
        <dbReference type="PIRSR" id="PIRSR601088-4"/>
    </source>
</evidence>
<proteinExistence type="predicted"/>
<dbReference type="Pfam" id="PF02056">
    <property type="entry name" value="Glyco_hydro_4"/>
    <property type="match status" value="1"/>
</dbReference>
<feature type="site" description="Increases basicity of active site Tyr" evidence="4">
    <location>
        <position position="116"/>
    </location>
</feature>
<feature type="binding site" evidence="2">
    <location>
        <position position="154"/>
    </location>
    <ligand>
        <name>substrate</name>
    </ligand>
</feature>
<keyword evidence="1" id="KW-0520">NAD</keyword>
<dbReference type="InterPro" id="IPR053715">
    <property type="entry name" value="GH4_Enzyme_sf"/>
</dbReference>
<dbReference type="GO" id="GO:0046872">
    <property type="term" value="F:metal ion binding"/>
    <property type="evidence" value="ECO:0007669"/>
    <property type="project" value="UniProtKB-KW"/>
</dbReference>
<dbReference type="AlphaFoldDB" id="A0A921MUK0"/>
<dbReference type="PRINTS" id="PR00732">
    <property type="entry name" value="GLHYDRLASE4"/>
</dbReference>
<evidence type="ECO:0000256" key="3">
    <source>
        <dbReference type="PIRSR" id="PIRSR601088-3"/>
    </source>
</evidence>
<name>A0A921MUK0_9MICO</name>
<reference evidence="5" key="2">
    <citation type="submission" date="2021-09" db="EMBL/GenBank/DDBJ databases">
        <authorList>
            <person name="Gilroy R."/>
        </authorList>
    </citation>
    <scope>NUCLEOTIDE SEQUENCE</scope>
    <source>
        <strain evidence="5">ChiGjej5B5-22894</strain>
    </source>
</reference>
<feature type="binding site" evidence="3">
    <location>
        <position position="174"/>
    </location>
    <ligand>
        <name>Mn(2+)</name>
        <dbReference type="ChEBI" id="CHEBI:29035"/>
    </ligand>
</feature>
<sequence>MTTTHLKSPKITLIGAGGFVFPFRLIGDILSFPALRESTLSLMDINPDKLGPVADATRELIDHHGFPTTVEETTDRRAALDGADIVIITFQVGGVESYRHDVEIPRRYGIDQTVGDTIGPGGVFRFLRSVPAYDQIAADALEVCPDATFINYANPMAMATAYLNAKGLRTVGLCHSVQGTTRMLARTLGVP</sequence>
<reference evidence="5" key="1">
    <citation type="journal article" date="2021" name="PeerJ">
        <title>Extensive microbial diversity within the chicken gut microbiome revealed by metagenomics and culture.</title>
        <authorList>
            <person name="Gilroy R."/>
            <person name="Ravi A."/>
            <person name="Getino M."/>
            <person name="Pursley I."/>
            <person name="Horton D.L."/>
            <person name="Alikhan N.F."/>
            <person name="Baker D."/>
            <person name="Gharbi K."/>
            <person name="Hall N."/>
            <person name="Watson M."/>
            <person name="Adriaenssens E.M."/>
            <person name="Foster-Nyarko E."/>
            <person name="Jarju S."/>
            <person name="Secka A."/>
            <person name="Antonio M."/>
            <person name="Oren A."/>
            <person name="Chaudhuri R.R."/>
            <person name="La Ragione R."/>
            <person name="Hildebrand F."/>
            <person name="Pallen M.J."/>
        </authorList>
    </citation>
    <scope>NUCLEOTIDE SEQUENCE</scope>
    <source>
        <strain evidence="5">ChiGjej5B5-22894</strain>
    </source>
</reference>
<dbReference type="InterPro" id="IPR001088">
    <property type="entry name" value="Glyco_hydro_4"/>
</dbReference>
<keyword evidence="3" id="KW-0479">Metal-binding</keyword>
<keyword evidence="3" id="KW-0408">Iron</keyword>
<dbReference type="SUPFAM" id="SSF51735">
    <property type="entry name" value="NAD(P)-binding Rossmann-fold domains"/>
    <property type="match status" value="1"/>
</dbReference>
<gene>
    <name evidence="5" type="ORF">K8V81_04080</name>
</gene>
<dbReference type="GO" id="GO:0005975">
    <property type="term" value="P:carbohydrate metabolic process"/>
    <property type="evidence" value="ECO:0007669"/>
    <property type="project" value="InterPro"/>
</dbReference>
<keyword evidence="3" id="KW-0464">Manganese</keyword>
<dbReference type="InterPro" id="IPR036291">
    <property type="entry name" value="NAD(P)-bd_dom_sf"/>
</dbReference>
<dbReference type="PANTHER" id="PTHR32092:SF6">
    <property type="entry name" value="ALPHA-GALACTOSIDASE"/>
    <property type="match status" value="1"/>
</dbReference>
<dbReference type="EMBL" id="DYUE01000104">
    <property type="protein sequence ID" value="HJG90884.1"/>
    <property type="molecule type" value="Genomic_DNA"/>
</dbReference>
<protein>
    <submittedName>
        <fullName evidence="5">Alpha-glucosidase/alpha-galactosidase</fullName>
    </submittedName>
</protein>
<dbReference type="Gene3D" id="3.90.1820.10">
    <property type="entry name" value="AglA-like glucosidase"/>
    <property type="match status" value="1"/>
</dbReference>
<dbReference type="GO" id="GO:0004553">
    <property type="term" value="F:hydrolase activity, hydrolyzing O-glycosyl compounds"/>
    <property type="evidence" value="ECO:0007669"/>
    <property type="project" value="InterPro"/>
</dbReference>
<dbReference type="PANTHER" id="PTHR32092">
    <property type="entry name" value="6-PHOSPHO-BETA-GLUCOSIDASE-RELATED"/>
    <property type="match status" value="1"/>
</dbReference>
<evidence type="ECO:0000313" key="6">
    <source>
        <dbReference type="Proteomes" id="UP000742460"/>
    </source>
</evidence>
<comment type="caution">
    <text evidence="5">The sequence shown here is derived from an EMBL/GenBank/DDBJ whole genome shotgun (WGS) entry which is preliminary data.</text>
</comment>
<evidence type="ECO:0000313" key="5">
    <source>
        <dbReference type="EMBL" id="HJG90884.1"/>
    </source>
</evidence>
<feature type="non-terminal residue" evidence="5">
    <location>
        <position position="191"/>
    </location>
</feature>
<evidence type="ECO:0000256" key="2">
    <source>
        <dbReference type="PIRSR" id="PIRSR601088-2"/>
    </source>
</evidence>
<keyword evidence="3" id="KW-0170">Cobalt</keyword>
<accession>A0A921MUK0</accession>
<evidence type="ECO:0000256" key="1">
    <source>
        <dbReference type="ARBA" id="ARBA00023027"/>
    </source>
</evidence>